<dbReference type="RefSeq" id="WP_085285958.1">
    <property type="nucleotide sequence ID" value="NZ_FOBI01000021.1"/>
</dbReference>
<evidence type="ECO:0000256" key="1">
    <source>
        <dbReference type="SAM" id="SignalP"/>
    </source>
</evidence>
<dbReference type="EMBL" id="FOBI01000021">
    <property type="protein sequence ID" value="SEL76639.1"/>
    <property type="molecule type" value="Genomic_DNA"/>
</dbReference>
<feature type="signal peptide" evidence="1">
    <location>
        <begin position="1"/>
        <end position="26"/>
    </location>
</feature>
<dbReference type="AlphaFoldDB" id="A0A1H7SWI2"/>
<evidence type="ECO:0000259" key="2">
    <source>
        <dbReference type="Pfam" id="PF16036"/>
    </source>
</evidence>
<sequence length="203" mass="22524">MRLKTITGALLVITVCCVSTSTIANKALPAESTQQPSFCGVSELDTQLNGQGANYPAGENFQLLGKAKLSVLFWDIYESQLLTSDAKVPFSSACQCILFKIRYLRAISNQELVANTEAQWQHLQVDKDIYRGYLTKLARIWPDIQAGDQLSLLSQGEITVFYFNQQKIAAIKSPTFAKLFLGIWLDKNTSEARLRQQLLGGGI</sequence>
<keyword evidence="3" id="KW-0413">Isomerase</keyword>
<dbReference type="STRING" id="641665.GCA_002104455_02007"/>
<reference evidence="4" key="1">
    <citation type="submission" date="2016-10" db="EMBL/GenBank/DDBJ databases">
        <authorList>
            <person name="Varghese N."/>
            <person name="Submissions S."/>
        </authorList>
    </citation>
    <scope>NUCLEOTIDE SEQUENCE [LARGE SCALE GENOMIC DNA]</scope>
    <source>
        <strain evidence="4">CGMCC 1.9127</strain>
    </source>
</reference>
<organism evidence="3 4">
    <name type="scientific">Colwellia chukchiensis</name>
    <dbReference type="NCBI Taxonomy" id="641665"/>
    <lineage>
        <taxon>Bacteria</taxon>
        <taxon>Pseudomonadati</taxon>
        <taxon>Pseudomonadota</taxon>
        <taxon>Gammaproteobacteria</taxon>
        <taxon>Alteromonadales</taxon>
        <taxon>Colwelliaceae</taxon>
        <taxon>Colwellia</taxon>
    </lineage>
</organism>
<evidence type="ECO:0000313" key="3">
    <source>
        <dbReference type="EMBL" id="SEL76639.1"/>
    </source>
</evidence>
<dbReference type="OrthoDB" id="8527419at2"/>
<protein>
    <submittedName>
        <fullName evidence="3">Chalcone isomerase-like</fullName>
    </submittedName>
</protein>
<name>A0A1H7SWI2_9GAMM</name>
<dbReference type="GO" id="GO:0016853">
    <property type="term" value="F:isomerase activity"/>
    <property type="evidence" value="ECO:0007669"/>
    <property type="project" value="UniProtKB-KW"/>
</dbReference>
<accession>A0A1H7SWI2</accession>
<proteinExistence type="predicted"/>
<gene>
    <name evidence="3" type="ORF">SAMN05216262_12127</name>
</gene>
<dbReference type="InterPro" id="IPR016087">
    <property type="entry name" value="Chalcone_isomerase"/>
</dbReference>
<dbReference type="Pfam" id="PF16036">
    <property type="entry name" value="Chalcone_3"/>
    <property type="match status" value="1"/>
</dbReference>
<feature type="chain" id="PRO_5011714694" evidence="1">
    <location>
        <begin position="27"/>
        <end position="203"/>
    </location>
</feature>
<keyword evidence="1" id="KW-0732">Signal</keyword>
<keyword evidence="4" id="KW-1185">Reference proteome</keyword>
<dbReference type="Proteomes" id="UP000199297">
    <property type="component" value="Unassembled WGS sequence"/>
</dbReference>
<feature type="domain" description="Chalcone isomerase" evidence="2">
    <location>
        <begin position="58"/>
        <end position="200"/>
    </location>
</feature>
<evidence type="ECO:0000313" key="4">
    <source>
        <dbReference type="Proteomes" id="UP000199297"/>
    </source>
</evidence>